<accession>A0ABW4PZ06</accession>
<evidence type="ECO:0008006" key="3">
    <source>
        <dbReference type="Google" id="ProtNLM"/>
    </source>
</evidence>
<sequence>MKITDTHDTAAEHFDYLAEETVDSDADLIARTAGSSRRSVSEELQDRRSA</sequence>
<proteinExistence type="predicted"/>
<dbReference type="RefSeq" id="WP_168198050.1">
    <property type="nucleotide sequence ID" value="NZ_BAAAIS010000002.1"/>
</dbReference>
<protein>
    <recommendedName>
        <fullName evidence="3">DUF3606 domain-containing protein</fullName>
    </recommendedName>
</protein>
<name>A0ABW4PZ06_9MICO</name>
<evidence type="ECO:0000313" key="2">
    <source>
        <dbReference type="Proteomes" id="UP001597280"/>
    </source>
</evidence>
<evidence type="ECO:0000313" key="1">
    <source>
        <dbReference type="EMBL" id="MFD1835290.1"/>
    </source>
</evidence>
<dbReference type="EMBL" id="JBHUFL010000002">
    <property type="protein sequence ID" value="MFD1835290.1"/>
    <property type="molecule type" value="Genomic_DNA"/>
</dbReference>
<keyword evidence="2" id="KW-1185">Reference proteome</keyword>
<gene>
    <name evidence="1" type="ORF">ACFSDA_09410</name>
</gene>
<reference evidence="2" key="1">
    <citation type="journal article" date="2019" name="Int. J. Syst. Evol. Microbiol.">
        <title>The Global Catalogue of Microorganisms (GCM) 10K type strain sequencing project: providing services to taxonomists for standard genome sequencing and annotation.</title>
        <authorList>
            <consortium name="The Broad Institute Genomics Platform"/>
            <consortium name="The Broad Institute Genome Sequencing Center for Infectious Disease"/>
            <person name="Wu L."/>
            <person name="Ma J."/>
        </authorList>
    </citation>
    <scope>NUCLEOTIDE SEQUENCE [LARGE SCALE GENOMIC DNA]</scope>
    <source>
        <strain evidence="2">JCM 11650</strain>
    </source>
</reference>
<organism evidence="1 2">
    <name type="scientific">Brachybacterium rhamnosum</name>
    <dbReference type="NCBI Taxonomy" id="173361"/>
    <lineage>
        <taxon>Bacteria</taxon>
        <taxon>Bacillati</taxon>
        <taxon>Actinomycetota</taxon>
        <taxon>Actinomycetes</taxon>
        <taxon>Micrococcales</taxon>
        <taxon>Dermabacteraceae</taxon>
        <taxon>Brachybacterium</taxon>
    </lineage>
</organism>
<comment type="caution">
    <text evidence="1">The sequence shown here is derived from an EMBL/GenBank/DDBJ whole genome shotgun (WGS) entry which is preliminary data.</text>
</comment>
<dbReference type="Proteomes" id="UP001597280">
    <property type="component" value="Unassembled WGS sequence"/>
</dbReference>